<dbReference type="EMBL" id="MN740010">
    <property type="protein sequence ID" value="QHT83672.1"/>
    <property type="molecule type" value="Genomic_DNA"/>
</dbReference>
<accession>A0A6C0HSW5</accession>
<reference evidence="2" key="1">
    <citation type="journal article" date="2020" name="Nature">
        <title>Giant virus diversity and host interactions through global metagenomics.</title>
        <authorList>
            <person name="Schulz F."/>
            <person name="Roux S."/>
            <person name="Paez-Espino D."/>
            <person name="Jungbluth S."/>
            <person name="Walsh D.A."/>
            <person name="Denef V.J."/>
            <person name="McMahon K.D."/>
            <person name="Konstantinidis K.T."/>
            <person name="Eloe-Fadrosh E.A."/>
            <person name="Kyrpides N.C."/>
            <person name="Woyke T."/>
        </authorList>
    </citation>
    <scope>NUCLEOTIDE SEQUENCE</scope>
    <source>
        <strain evidence="2">GVMAG-M-3300023184-168</strain>
    </source>
</reference>
<feature type="transmembrane region" description="Helical" evidence="1">
    <location>
        <begin position="7"/>
        <end position="30"/>
    </location>
</feature>
<dbReference type="AlphaFoldDB" id="A0A6C0HSW5"/>
<keyword evidence="1" id="KW-1133">Transmembrane helix</keyword>
<keyword evidence="1" id="KW-0812">Transmembrane</keyword>
<keyword evidence="1" id="KW-0472">Membrane</keyword>
<evidence type="ECO:0008006" key="3">
    <source>
        <dbReference type="Google" id="ProtNLM"/>
    </source>
</evidence>
<name>A0A6C0HSW5_9ZZZZ</name>
<protein>
    <recommendedName>
        <fullName evidence="3">Phosphatidylinositol-specific phospholipase C X domain-containing protein</fullName>
    </recommendedName>
</protein>
<proteinExistence type="predicted"/>
<organism evidence="2">
    <name type="scientific">viral metagenome</name>
    <dbReference type="NCBI Taxonomy" id="1070528"/>
    <lineage>
        <taxon>unclassified sequences</taxon>
        <taxon>metagenomes</taxon>
        <taxon>organismal metagenomes</taxon>
    </lineage>
</organism>
<evidence type="ECO:0000313" key="2">
    <source>
        <dbReference type="EMBL" id="QHT83672.1"/>
    </source>
</evidence>
<evidence type="ECO:0000256" key="1">
    <source>
        <dbReference type="SAM" id="Phobius"/>
    </source>
</evidence>
<sequence>MFFFKKLLILITVIISLIIIWKLIIIRINLKKDLEGFSIPIPFLSPIKDNELASIESNSKITITNINTSLYKLPLRELCIKSSYNSACSGNYINLDMLQYVINRGVRYLDFEVFYIYSSNLNNTSLFSSDTESTESTKLIPVVATSIDPTYNILNTENSILLDNVLTSAIANAFSSPCPNFNDPLFINLRIKSSNTDVYAAVAASLDNSIQQKIYNDPKVNIYINPTTVINPAKKVTKNTPISDILGKVIISIDRTIFPNYVNYTSICNSKGSSSCYDLKNYVNIENGSQDMIHNFTDIISSAQNTLVNIVDYNKNITDIKTLSCIEPPISYSINSIPNPNYGDYILKYGGRQIVPYRFYKNDSNLDDYESFFNIHNGAFVPLSIAISQYMKDYQ</sequence>